<reference evidence="4" key="1">
    <citation type="journal article" date="2021" name="Nat. Commun.">
        <title>Genetic determinants of endophytism in the Arabidopsis root mycobiome.</title>
        <authorList>
            <person name="Mesny F."/>
            <person name="Miyauchi S."/>
            <person name="Thiergart T."/>
            <person name="Pickel B."/>
            <person name="Atanasova L."/>
            <person name="Karlsson M."/>
            <person name="Huettel B."/>
            <person name="Barry K.W."/>
            <person name="Haridas S."/>
            <person name="Chen C."/>
            <person name="Bauer D."/>
            <person name="Andreopoulos W."/>
            <person name="Pangilinan J."/>
            <person name="LaButti K."/>
            <person name="Riley R."/>
            <person name="Lipzen A."/>
            <person name="Clum A."/>
            <person name="Drula E."/>
            <person name="Henrissat B."/>
            <person name="Kohler A."/>
            <person name="Grigoriev I.V."/>
            <person name="Martin F.M."/>
            <person name="Hacquard S."/>
        </authorList>
    </citation>
    <scope>NUCLEOTIDE SEQUENCE</scope>
    <source>
        <strain evidence="4">MPI-CAGE-CH-0230</strain>
    </source>
</reference>
<dbReference type="OrthoDB" id="3223806at2759"/>
<gene>
    <name evidence="4" type="ORF">B0I36DRAFT_369175</name>
</gene>
<comment type="similarity">
    <text evidence="1">Belongs to the peptidase C14B family.</text>
</comment>
<accession>A0A9P9BG13</accession>
<dbReference type="Gene3D" id="3.40.50.1460">
    <property type="match status" value="1"/>
</dbReference>
<dbReference type="GO" id="GO:0005737">
    <property type="term" value="C:cytoplasm"/>
    <property type="evidence" value="ECO:0007669"/>
    <property type="project" value="TreeGrafter"/>
</dbReference>
<feature type="compositionally biased region" description="Polar residues" evidence="2">
    <location>
        <begin position="203"/>
        <end position="215"/>
    </location>
</feature>
<dbReference type="AlphaFoldDB" id="A0A9P9BG13"/>
<dbReference type="Pfam" id="PF00656">
    <property type="entry name" value="Peptidase_C14"/>
    <property type="match status" value="1"/>
</dbReference>
<dbReference type="InterPro" id="IPR050452">
    <property type="entry name" value="Metacaspase"/>
</dbReference>
<evidence type="ECO:0000313" key="4">
    <source>
        <dbReference type="EMBL" id="KAH7014189.1"/>
    </source>
</evidence>
<comment type="caution">
    <text evidence="4">The sequence shown here is derived from an EMBL/GenBank/DDBJ whole genome shotgun (WGS) entry which is preliminary data.</text>
</comment>
<dbReference type="InterPro" id="IPR011600">
    <property type="entry name" value="Pept_C14_caspase"/>
</dbReference>
<dbReference type="GO" id="GO:0004197">
    <property type="term" value="F:cysteine-type endopeptidase activity"/>
    <property type="evidence" value="ECO:0007669"/>
    <property type="project" value="InterPro"/>
</dbReference>
<dbReference type="RefSeq" id="XP_046005156.1">
    <property type="nucleotide sequence ID" value="XM_046159732.1"/>
</dbReference>
<name>A0A9P9BG13_9PEZI</name>
<dbReference type="PANTHER" id="PTHR48104">
    <property type="entry name" value="METACASPASE-4"/>
    <property type="match status" value="1"/>
</dbReference>
<dbReference type="GeneID" id="70189278"/>
<proteinExistence type="inferred from homology"/>
<dbReference type="GO" id="GO:0006508">
    <property type="term" value="P:proteolysis"/>
    <property type="evidence" value="ECO:0007669"/>
    <property type="project" value="InterPro"/>
</dbReference>
<dbReference type="EMBL" id="JAGTJQ010000013">
    <property type="protein sequence ID" value="KAH7014189.1"/>
    <property type="molecule type" value="Genomic_DNA"/>
</dbReference>
<feature type="region of interest" description="Disordered" evidence="2">
    <location>
        <begin position="181"/>
        <end position="215"/>
    </location>
</feature>
<sequence>MAPDTARPARYHAVLIGIDDYPQSPLKSCVRDVEIVARAIENTIDPSRLQCYIYAAGRQLDEKTAKSDNLRVVQRPTLHNIIECLKNIPHDAEPGDFVYIHFSGHGTRMNPKFDYSNQQTGDLALVLLASGESSETDLKGPRLAGLIKKMIEKELVITVVLDCCFSGSVYRESVNVDEGGDIRYLPSRHQPTQSAKQDDDVDLSSNNAPSKGSLRSASMNDNWLLRPDKYTILAACGPLEKAKGAAITEIGDKQVRNGALSYLLVQALEKFGLSMRHKDIFRYLAAQFWELGRRQNPVLYGNDDQAFFGPPQPEWASRLIGLAIHEGSLRLLAGRAHGVRDGDSVGLYTLEAIKGQGMVETIVRVLDSRPLTSVLDTSSTTAELRAFLAARLMTSSTLSQLHISWAGSAGPEVELKAALLSRSLSMHKNDREAKPNFAIAQDLEGKYSITHGENENLLPNLQYRLTRADDVCDVLEHLARFQMVEQLRRETESALNFRVWLKVGDELIPPFKPIEVRDDDSIELQIKNTGDIKLYVYVLYLGATWEVQCLHKATHAVIYPRESSQSNINTKKKSTVSKKIRMNVPMALRKQRRIKDTIKVFITNQSTNFKCLELSRLDELMGKFSHKHNQTDDGVLRDLSRSPPIDDDEDWVGLNFPIYTTCGDP</sequence>
<evidence type="ECO:0000256" key="2">
    <source>
        <dbReference type="SAM" id="MobiDB-lite"/>
    </source>
</evidence>
<evidence type="ECO:0000259" key="3">
    <source>
        <dbReference type="Pfam" id="PF00656"/>
    </source>
</evidence>
<evidence type="ECO:0000313" key="5">
    <source>
        <dbReference type="Proteomes" id="UP000756346"/>
    </source>
</evidence>
<feature type="domain" description="Peptidase C14 caspase" evidence="3">
    <location>
        <begin position="12"/>
        <end position="301"/>
    </location>
</feature>
<evidence type="ECO:0000256" key="1">
    <source>
        <dbReference type="ARBA" id="ARBA00009005"/>
    </source>
</evidence>
<protein>
    <recommendedName>
        <fullName evidence="3">Peptidase C14 caspase domain-containing protein</fullName>
    </recommendedName>
</protein>
<organism evidence="4 5">
    <name type="scientific">Microdochium trichocladiopsis</name>
    <dbReference type="NCBI Taxonomy" id="1682393"/>
    <lineage>
        <taxon>Eukaryota</taxon>
        <taxon>Fungi</taxon>
        <taxon>Dikarya</taxon>
        <taxon>Ascomycota</taxon>
        <taxon>Pezizomycotina</taxon>
        <taxon>Sordariomycetes</taxon>
        <taxon>Xylariomycetidae</taxon>
        <taxon>Xylariales</taxon>
        <taxon>Microdochiaceae</taxon>
        <taxon>Microdochium</taxon>
    </lineage>
</organism>
<dbReference type="PANTHER" id="PTHR48104:SF30">
    <property type="entry name" value="METACASPASE-1"/>
    <property type="match status" value="1"/>
</dbReference>
<keyword evidence="5" id="KW-1185">Reference proteome</keyword>
<dbReference type="Proteomes" id="UP000756346">
    <property type="component" value="Unassembled WGS sequence"/>
</dbReference>